<keyword evidence="4" id="KW-0963">Cytoplasm</keyword>
<evidence type="ECO:0000256" key="5">
    <source>
        <dbReference type="ARBA" id="ARBA00022574"/>
    </source>
</evidence>
<keyword evidence="6" id="KW-0677">Repeat</keyword>
<evidence type="ECO:0000256" key="7">
    <source>
        <dbReference type="ARBA" id="ARBA00022927"/>
    </source>
</evidence>
<evidence type="ECO:0000313" key="13">
    <source>
        <dbReference type="RefSeq" id="XP_008480428.3"/>
    </source>
</evidence>
<organism evidence="12 13">
    <name type="scientific">Diaphorina citri</name>
    <name type="common">Asian citrus psyllid</name>
    <dbReference type="NCBI Taxonomy" id="121845"/>
    <lineage>
        <taxon>Eukaryota</taxon>
        <taxon>Metazoa</taxon>
        <taxon>Ecdysozoa</taxon>
        <taxon>Arthropoda</taxon>
        <taxon>Hexapoda</taxon>
        <taxon>Insecta</taxon>
        <taxon>Pterygota</taxon>
        <taxon>Neoptera</taxon>
        <taxon>Paraneoptera</taxon>
        <taxon>Hemiptera</taxon>
        <taxon>Sternorrhyncha</taxon>
        <taxon>Psylloidea</taxon>
        <taxon>Psyllidae</taxon>
        <taxon>Diaphorininae</taxon>
        <taxon>Diaphorina</taxon>
    </lineage>
</organism>
<name>A0A1S3DF11_DIACI</name>
<gene>
    <name evidence="13" type="primary">LOC103517183</name>
</gene>
<dbReference type="RefSeq" id="XP_008480428.3">
    <property type="nucleotide sequence ID" value="XM_008482206.3"/>
</dbReference>
<dbReference type="GO" id="GO:0005782">
    <property type="term" value="C:peroxisomal matrix"/>
    <property type="evidence" value="ECO:0007669"/>
    <property type="project" value="UniProtKB-SubCell"/>
</dbReference>
<dbReference type="SMART" id="SM00320">
    <property type="entry name" value="WD40"/>
    <property type="match status" value="4"/>
</dbReference>
<dbReference type="Gene3D" id="2.130.10.10">
    <property type="entry name" value="YVTN repeat-like/Quinoprotein amine dehydrogenase"/>
    <property type="match status" value="1"/>
</dbReference>
<keyword evidence="13" id="KW-0675">Receptor</keyword>
<evidence type="ECO:0000256" key="9">
    <source>
        <dbReference type="ARBA" id="ARBA00024017"/>
    </source>
</evidence>
<dbReference type="STRING" id="121845.A0A1S3DF11"/>
<evidence type="ECO:0000256" key="6">
    <source>
        <dbReference type="ARBA" id="ARBA00022737"/>
    </source>
</evidence>
<dbReference type="InterPro" id="IPR044536">
    <property type="entry name" value="PEX7"/>
</dbReference>
<keyword evidence="5 11" id="KW-0853">WD repeat</keyword>
<evidence type="ECO:0000256" key="2">
    <source>
        <dbReference type="ARBA" id="ARBA00004514"/>
    </source>
</evidence>
<evidence type="ECO:0000256" key="10">
    <source>
        <dbReference type="ARBA" id="ARBA00032565"/>
    </source>
</evidence>
<dbReference type="GeneID" id="103517183"/>
<dbReference type="PaxDb" id="121845-A0A1S3DF11"/>
<comment type="subcellular location">
    <subcellularLocation>
        <location evidence="2">Cytoplasm</location>
        <location evidence="2">Cytosol</location>
    </subcellularLocation>
    <subcellularLocation>
        <location evidence="1">Peroxisome matrix</location>
    </subcellularLocation>
</comment>
<evidence type="ECO:0000256" key="3">
    <source>
        <dbReference type="ARBA" id="ARBA00022448"/>
    </source>
</evidence>
<keyword evidence="7" id="KW-0653">Protein transport</keyword>
<dbReference type="GO" id="GO:0005053">
    <property type="term" value="F:peroxisome matrix targeting signal-2 binding"/>
    <property type="evidence" value="ECO:0007669"/>
    <property type="project" value="InterPro"/>
</dbReference>
<dbReference type="InterPro" id="IPR019775">
    <property type="entry name" value="WD40_repeat_CS"/>
</dbReference>
<feature type="repeat" description="WD" evidence="11">
    <location>
        <begin position="61"/>
        <end position="81"/>
    </location>
</feature>
<dbReference type="PANTHER" id="PTHR46027:SF1">
    <property type="entry name" value="PEROXISOMAL TARGETING SIGNAL 2 RECEPTOR"/>
    <property type="match status" value="1"/>
</dbReference>
<evidence type="ECO:0000256" key="4">
    <source>
        <dbReference type="ARBA" id="ARBA00022490"/>
    </source>
</evidence>
<keyword evidence="3" id="KW-0813">Transport</keyword>
<dbReference type="GO" id="GO:0005829">
    <property type="term" value="C:cytosol"/>
    <property type="evidence" value="ECO:0007669"/>
    <property type="project" value="UniProtKB-SubCell"/>
</dbReference>
<protein>
    <recommendedName>
        <fullName evidence="10">Peroxin-7</fullName>
    </recommendedName>
</protein>
<evidence type="ECO:0000256" key="11">
    <source>
        <dbReference type="PROSITE-ProRule" id="PRU00221"/>
    </source>
</evidence>
<evidence type="ECO:0000313" key="12">
    <source>
        <dbReference type="Proteomes" id="UP000079169"/>
    </source>
</evidence>
<keyword evidence="12" id="KW-1185">Reference proteome</keyword>
<dbReference type="Proteomes" id="UP000079169">
    <property type="component" value="Unplaced"/>
</dbReference>
<dbReference type="InterPro" id="IPR036322">
    <property type="entry name" value="WD40_repeat_dom_sf"/>
</dbReference>
<dbReference type="GO" id="GO:0016558">
    <property type="term" value="P:protein import into peroxisome matrix"/>
    <property type="evidence" value="ECO:0007669"/>
    <property type="project" value="InterPro"/>
</dbReference>
<evidence type="ECO:0000256" key="8">
    <source>
        <dbReference type="ARBA" id="ARBA00023140"/>
    </source>
</evidence>
<dbReference type="InterPro" id="IPR015943">
    <property type="entry name" value="WD40/YVTN_repeat-like_dom_sf"/>
</dbReference>
<dbReference type="AlphaFoldDB" id="A0A1S3DF11"/>
<dbReference type="Pfam" id="PF00400">
    <property type="entry name" value="WD40"/>
    <property type="match status" value="2"/>
</dbReference>
<dbReference type="CTD" id="5191"/>
<comment type="similarity">
    <text evidence="9">Belongs to the WD repeat peroxin-7 family.</text>
</comment>
<dbReference type="KEGG" id="dci:103517183"/>
<evidence type="ECO:0000256" key="1">
    <source>
        <dbReference type="ARBA" id="ARBA00004253"/>
    </source>
</evidence>
<proteinExistence type="inferred from homology"/>
<accession>A0A1S3DF11</accession>
<dbReference type="PANTHER" id="PTHR46027">
    <property type="entry name" value="PEROXISOMAL TARGETING SIGNAL 2 RECEPTOR"/>
    <property type="match status" value="1"/>
</dbReference>
<dbReference type="InterPro" id="IPR001680">
    <property type="entry name" value="WD40_rpt"/>
</dbReference>
<dbReference type="PROSITE" id="PS00678">
    <property type="entry name" value="WD_REPEATS_1"/>
    <property type="match status" value="1"/>
</dbReference>
<reference evidence="13" key="1">
    <citation type="submission" date="2025-08" db="UniProtKB">
        <authorList>
            <consortium name="RefSeq"/>
        </authorList>
    </citation>
    <scope>IDENTIFICATION</scope>
</reference>
<sequence>MTFPTFSPVHCATWAPMSPNEFGCVTADGKLRIIDTSVPQQVSVTNVFLGDVLACAWSKHDSNIIVTGGSDCSVKVWDTRNMTSCLVELTGCEYPIRKVQCSPHHRSTVASISYDLTTRIWDWESSDRCKEIIKHHSEFVYGLDFNQHRPGQLADCAWDSLVHVFSPTSLHNLR</sequence>
<dbReference type="PROSITE" id="PS50082">
    <property type="entry name" value="WD_REPEATS_2"/>
    <property type="match status" value="1"/>
</dbReference>
<dbReference type="SUPFAM" id="SSF50978">
    <property type="entry name" value="WD40 repeat-like"/>
    <property type="match status" value="1"/>
</dbReference>
<keyword evidence="8" id="KW-0576">Peroxisome</keyword>